<dbReference type="InterPro" id="IPR001279">
    <property type="entry name" value="Metallo-B-lactamas"/>
</dbReference>
<dbReference type="PANTHER" id="PTHR15032:SF4">
    <property type="entry name" value="N-ACYL-PHOSPHATIDYLETHANOLAMINE-HYDROLYZING PHOSPHOLIPASE D"/>
    <property type="match status" value="1"/>
</dbReference>
<evidence type="ECO:0000313" key="4">
    <source>
        <dbReference type="Proteomes" id="UP001165079"/>
    </source>
</evidence>
<comment type="caution">
    <text evidence="3">The sequence shown here is derived from an EMBL/GenBank/DDBJ whole genome shotgun (WGS) entry which is preliminary data.</text>
</comment>
<organism evidence="3 4">
    <name type="scientific">Actinorhabdospora filicis</name>
    <dbReference type="NCBI Taxonomy" id="1785913"/>
    <lineage>
        <taxon>Bacteria</taxon>
        <taxon>Bacillati</taxon>
        <taxon>Actinomycetota</taxon>
        <taxon>Actinomycetes</taxon>
        <taxon>Micromonosporales</taxon>
        <taxon>Micromonosporaceae</taxon>
        <taxon>Actinorhabdospora</taxon>
    </lineage>
</organism>
<keyword evidence="4" id="KW-1185">Reference proteome</keyword>
<dbReference type="SUPFAM" id="SSF56281">
    <property type="entry name" value="Metallo-hydrolase/oxidoreductase"/>
    <property type="match status" value="1"/>
</dbReference>
<proteinExistence type="predicted"/>
<dbReference type="Proteomes" id="UP001165079">
    <property type="component" value="Unassembled WGS sequence"/>
</dbReference>
<accession>A0A9W6SLN2</accession>
<name>A0A9W6SLN2_9ACTN</name>
<dbReference type="EMBL" id="BSTX01000002">
    <property type="protein sequence ID" value="GLZ79225.1"/>
    <property type="molecule type" value="Genomic_DNA"/>
</dbReference>
<sequence>MSRKRLLALSALAAAGAAAWAFRDVPAALGARARGERLARMNASPQFRDGVFHNAEDDGTGMVPSLSLVMEDRRVNRAGSSKPGTPVPLAAPIAEPGDGLHVTWYGHASALADLSGTRILLDPVWSERCSPSQKVGPRRLHPVPVGLSDLPFVDAVLISHDHYDHLDMDTVKAIARDRSAPFLVPLGIGAHLERWGVPASRIIELDWDESVTVGAARLTLTAARHFSGRGLARNRTLWGSWVIEAHGRKVFYTGDSGYFDGYRAIGEEHGPFDATLVQIGAYSPAWPHIHMTPEEAAQAHLDLRGGLLVPVHWCTFDLAFHAWGEPVDRLWREAKERGISLTVPLPGQTIDVDAAPEPDGWWQASAAPVPD</sequence>
<dbReference type="Gene3D" id="3.60.15.10">
    <property type="entry name" value="Ribonuclease Z/Hydroxyacylglutathione hydrolase-like"/>
    <property type="match status" value="1"/>
</dbReference>
<feature type="signal peptide" evidence="1">
    <location>
        <begin position="1"/>
        <end position="21"/>
    </location>
</feature>
<reference evidence="3" key="1">
    <citation type="submission" date="2023-03" db="EMBL/GenBank/DDBJ databases">
        <title>Actinorhabdospora filicis NBRC 111898.</title>
        <authorList>
            <person name="Ichikawa N."/>
            <person name="Sato H."/>
            <person name="Tonouchi N."/>
        </authorList>
    </citation>
    <scope>NUCLEOTIDE SEQUENCE</scope>
    <source>
        <strain evidence="3">NBRC 111898</strain>
    </source>
</reference>
<feature type="chain" id="PRO_5040757455" evidence="1">
    <location>
        <begin position="22"/>
        <end position="371"/>
    </location>
</feature>
<dbReference type="InterPro" id="IPR036866">
    <property type="entry name" value="RibonucZ/Hydroxyglut_hydro"/>
</dbReference>
<dbReference type="RefSeq" id="WP_285664345.1">
    <property type="nucleotide sequence ID" value="NZ_BSTX01000002.1"/>
</dbReference>
<keyword evidence="3" id="KW-0378">Hydrolase</keyword>
<gene>
    <name evidence="3" type="ORF">Afil01_40320</name>
</gene>
<dbReference type="Pfam" id="PF12706">
    <property type="entry name" value="Lactamase_B_2"/>
    <property type="match status" value="1"/>
</dbReference>
<dbReference type="GO" id="GO:0005737">
    <property type="term" value="C:cytoplasm"/>
    <property type="evidence" value="ECO:0007669"/>
    <property type="project" value="TreeGrafter"/>
</dbReference>
<evidence type="ECO:0000256" key="1">
    <source>
        <dbReference type="SAM" id="SignalP"/>
    </source>
</evidence>
<evidence type="ECO:0000259" key="2">
    <source>
        <dbReference type="Pfam" id="PF12706"/>
    </source>
</evidence>
<dbReference type="AlphaFoldDB" id="A0A9W6SLN2"/>
<keyword evidence="1" id="KW-0732">Signal</keyword>
<protein>
    <submittedName>
        <fullName evidence="3">Zn-dependent hydrolase</fullName>
    </submittedName>
</protein>
<dbReference type="PANTHER" id="PTHR15032">
    <property type="entry name" value="N-ACYL-PHOSPHATIDYLETHANOLAMINE-HYDROLYZING PHOSPHOLIPASE D"/>
    <property type="match status" value="1"/>
</dbReference>
<evidence type="ECO:0000313" key="3">
    <source>
        <dbReference type="EMBL" id="GLZ79225.1"/>
    </source>
</evidence>
<dbReference type="GO" id="GO:0016787">
    <property type="term" value="F:hydrolase activity"/>
    <property type="evidence" value="ECO:0007669"/>
    <property type="project" value="UniProtKB-KW"/>
</dbReference>
<feature type="domain" description="Metallo-beta-lactamase" evidence="2">
    <location>
        <begin position="117"/>
        <end position="313"/>
    </location>
</feature>